<comment type="caution">
    <text evidence="2">The sequence shown here is derived from an EMBL/GenBank/DDBJ whole genome shotgun (WGS) entry which is preliminary data.</text>
</comment>
<reference evidence="2 3" key="1">
    <citation type="journal article" date="2015" name="Genome Announc.">
        <title>Expanding the biotechnology potential of lactobacilli through comparative genomics of 213 strains and associated genera.</title>
        <authorList>
            <person name="Sun Z."/>
            <person name="Harris H.M."/>
            <person name="McCann A."/>
            <person name="Guo C."/>
            <person name="Argimon S."/>
            <person name="Zhang W."/>
            <person name="Yang X."/>
            <person name="Jeffery I.B."/>
            <person name="Cooney J.C."/>
            <person name="Kagawa T.F."/>
            <person name="Liu W."/>
            <person name="Song Y."/>
            <person name="Salvetti E."/>
            <person name="Wrobel A."/>
            <person name="Rasinkangas P."/>
            <person name="Parkhill J."/>
            <person name="Rea M.C."/>
            <person name="O'Sullivan O."/>
            <person name="Ritari J."/>
            <person name="Douillard F.P."/>
            <person name="Paul Ross R."/>
            <person name="Yang R."/>
            <person name="Briner A.E."/>
            <person name="Felis G.E."/>
            <person name="de Vos W.M."/>
            <person name="Barrangou R."/>
            <person name="Klaenhammer T.R."/>
            <person name="Caufield P.W."/>
            <person name="Cui Y."/>
            <person name="Zhang H."/>
            <person name="O'Toole P.W."/>
        </authorList>
    </citation>
    <scope>NUCLEOTIDE SEQUENCE [LARGE SCALE GENOMIC DNA]</scope>
    <source>
        <strain evidence="2 3">DSM 16761</strain>
    </source>
</reference>
<keyword evidence="1" id="KW-1133">Transmembrane helix</keyword>
<feature type="transmembrane region" description="Helical" evidence="1">
    <location>
        <begin position="62"/>
        <end position="81"/>
    </location>
</feature>
<evidence type="ECO:0000313" key="2">
    <source>
        <dbReference type="EMBL" id="KRM04694.1"/>
    </source>
</evidence>
<dbReference type="RefSeq" id="WP_034533175.1">
    <property type="nucleotide sequence ID" value="NZ_AZFU01000018.1"/>
</dbReference>
<keyword evidence="1" id="KW-0812">Transmembrane</keyword>
<organism evidence="2 3">
    <name type="scientific">Lactobacillus kitasatonis DSM 16761 = JCM 1039</name>
    <dbReference type="NCBI Taxonomy" id="1423767"/>
    <lineage>
        <taxon>Bacteria</taxon>
        <taxon>Bacillati</taxon>
        <taxon>Bacillota</taxon>
        <taxon>Bacilli</taxon>
        <taxon>Lactobacillales</taxon>
        <taxon>Lactobacillaceae</taxon>
        <taxon>Lactobacillus</taxon>
    </lineage>
</organism>
<feature type="transmembrane region" description="Helical" evidence="1">
    <location>
        <begin position="87"/>
        <end position="111"/>
    </location>
</feature>
<protein>
    <submittedName>
        <fullName evidence="2">Uncharacterized protein</fullName>
    </submittedName>
</protein>
<accession>A0A0R1VPX7</accession>
<sequence>MNVKKNRSWLLLILSIILSIIFIFWSGVKNISGIYGIALLIFSVLPIIPAILLTAKVRISNFFSSGKIFIMYLIWIAALGFNYKLQSWVGILFVIAIIIPFFLLGMIVALLRTLRSRKNGKYYFTEEEHNKISEYDSFGKAYKKYLSYTLVEGMWDALVTVLIP</sequence>
<feature type="transmembrane region" description="Helical" evidence="1">
    <location>
        <begin position="9"/>
        <end position="28"/>
    </location>
</feature>
<dbReference type="AlphaFoldDB" id="A0A0R1VPX7"/>
<dbReference type="EMBL" id="AZFU01000018">
    <property type="protein sequence ID" value="KRM04694.1"/>
    <property type="molecule type" value="Genomic_DNA"/>
</dbReference>
<dbReference type="eggNOG" id="ENOG5030ANV">
    <property type="taxonomic scope" value="Bacteria"/>
</dbReference>
<feature type="transmembrane region" description="Helical" evidence="1">
    <location>
        <begin position="34"/>
        <end position="55"/>
    </location>
</feature>
<dbReference type="Proteomes" id="UP000051307">
    <property type="component" value="Unassembled WGS sequence"/>
</dbReference>
<gene>
    <name evidence="2" type="ORF">FC59_GL000574</name>
</gene>
<dbReference type="PATRIC" id="fig|1423767.3.peg.592"/>
<proteinExistence type="predicted"/>
<name>A0A0R1VPX7_9LACO</name>
<dbReference type="OrthoDB" id="2329385at2"/>
<evidence type="ECO:0000256" key="1">
    <source>
        <dbReference type="SAM" id="Phobius"/>
    </source>
</evidence>
<keyword evidence="1" id="KW-0472">Membrane</keyword>
<evidence type="ECO:0000313" key="3">
    <source>
        <dbReference type="Proteomes" id="UP000051307"/>
    </source>
</evidence>